<reference evidence="1 2" key="1">
    <citation type="submission" date="2013-07" db="EMBL/GenBank/DDBJ databases">
        <title>Comparative Genomic and Metabolomic Analysis of Twelve Strains of Pseudoalteromonas luteoviolacea.</title>
        <authorList>
            <person name="Vynne N.G."/>
            <person name="Mansson M."/>
            <person name="Gram L."/>
        </authorList>
    </citation>
    <scope>NUCLEOTIDE SEQUENCE [LARGE SCALE GENOMIC DNA]</scope>
    <source>
        <strain evidence="1 2">H33</strain>
    </source>
</reference>
<comment type="caution">
    <text evidence="1">The sequence shown here is derived from an EMBL/GenBank/DDBJ whole genome shotgun (WGS) entry which is preliminary data.</text>
</comment>
<dbReference type="RefSeq" id="WP_063363977.1">
    <property type="nucleotide sequence ID" value="NZ_AUXZ01000130.1"/>
</dbReference>
<dbReference type="OrthoDB" id="6305962at2"/>
<dbReference type="AlphaFoldDB" id="A0A167AD94"/>
<evidence type="ECO:0000313" key="1">
    <source>
        <dbReference type="EMBL" id="KZN45252.1"/>
    </source>
</evidence>
<protein>
    <submittedName>
        <fullName evidence="1">Uncharacterized protein</fullName>
    </submittedName>
</protein>
<gene>
    <name evidence="1" type="ORF">N476_04375</name>
</gene>
<evidence type="ECO:0000313" key="2">
    <source>
        <dbReference type="Proteomes" id="UP000076503"/>
    </source>
</evidence>
<dbReference type="EMBL" id="AUXZ01000130">
    <property type="protein sequence ID" value="KZN45252.1"/>
    <property type="molecule type" value="Genomic_DNA"/>
</dbReference>
<accession>A0A167AD94</accession>
<organism evidence="1 2">
    <name type="scientific">Pseudoalteromonas luteoviolacea H33</name>
    <dbReference type="NCBI Taxonomy" id="1365251"/>
    <lineage>
        <taxon>Bacteria</taxon>
        <taxon>Pseudomonadati</taxon>
        <taxon>Pseudomonadota</taxon>
        <taxon>Gammaproteobacteria</taxon>
        <taxon>Alteromonadales</taxon>
        <taxon>Pseudoalteromonadaceae</taxon>
        <taxon>Pseudoalteromonas</taxon>
    </lineage>
</organism>
<sequence length="131" mass="15069">MTFKYLNVNALLKKIDQNQQYIERYIGFIGAVDSVFEEPISLSQPMPPSYWQSLVLLINQTQKIENGLYQISSTGLWQRLPTEIELGNIVALKGANENTIRYFKLIKLSPEKQIWQPFTIDSVKTINMSSV</sequence>
<dbReference type="Proteomes" id="UP000076503">
    <property type="component" value="Unassembled WGS sequence"/>
</dbReference>
<name>A0A167AD94_9GAMM</name>
<dbReference type="PATRIC" id="fig|1365251.3.peg.4840"/>
<proteinExistence type="predicted"/>